<protein>
    <submittedName>
        <fullName evidence="2">Uncharacterized protein</fullName>
    </submittedName>
</protein>
<accession>A0A7Z0IMB7</accession>
<evidence type="ECO:0000313" key="2">
    <source>
        <dbReference type="EMBL" id="NYI72412.1"/>
    </source>
</evidence>
<comment type="caution">
    <text evidence="2">The sequence shown here is derived from an EMBL/GenBank/DDBJ whole genome shotgun (WGS) entry which is preliminary data.</text>
</comment>
<proteinExistence type="predicted"/>
<dbReference type="RefSeq" id="WP_179446081.1">
    <property type="nucleotide sequence ID" value="NZ_JACBZS010000001.1"/>
</dbReference>
<gene>
    <name evidence="2" type="ORF">GGQ54_002972</name>
</gene>
<name>A0A7Z0IMB7_9ACTN</name>
<dbReference type="EMBL" id="JACBZS010000001">
    <property type="protein sequence ID" value="NYI72412.1"/>
    <property type="molecule type" value="Genomic_DNA"/>
</dbReference>
<keyword evidence="3" id="KW-1185">Reference proteome</keyword>
<reference evidence="2 3" key="1">
    <citation type="submission" date="2020-07" db="EMBL/GenBank/DDBJ databases">
        <title>Sequencing the genomes of 1000 actinobacteria strains.</title>
        <authorList>
            <person name="Klenk H.-P."/>
        </authorList>
    </citation>
    <scope>NUCLEOTIDE SEQUENCE [LARGE SCALE GENOMIC DNA]</scope>
    <source>
        <strain evidence="2 3">DSM 103164</strain>
    </source>
</reference>
<dbReference type="AlphaFoldDB" id="A0A7Z0IMB7"/>
<evidence type="ECO:0000256" key="1">
    <source>
        <dbReference type="SAM" id="MobiDB-lite"/>
    </source>
</evidence>
<evidence type="ECO:0000313" key="3">
    <source>
        <dbReference type="Proteomes" id="UP000527616"/>
    </source>
</evidence>
<dbReference type="Proteomes" id="UP000527616">
    <property type="component" value="Unassembled WGS sequence"/>
</dbReference>
<sequence length="80" mass="8167">MAADHPEHSPAGSDPGADATPEPARPDPPSTGHPSTGHAEVDAVLAALADIDSAEPVIARERLASAHEALHGIIEGRRPQ</sequence>
<feature type="region of interest" description="Disordered" evidence="1">
    <location>
        <begin position="1"/>
        <end position="41"/>
    </location>
</feature>
<organism evidence="2 3">
    <name type="scientific">Naumannella cuiyingiana</name>
    <dbReference type="NCBI Taxonomy" id="1347891"/>
    <lineage>
        <taxon>Bacteria</taxon>
        <taxon>Bacillati</taxon>
        <taxon>Actinomycetota</taxon>
        <taxon>Actinomycetes</taxon>
        <taxon>Propionibacteriales</taxon>
        <taxon>Propionibacteriaceae</taxon>
        <taxon>Naumannella</taxon>
    </lineage>
</organism>